<dbReference type="InterPro" id="IPR058593">
    <property type="entry name" value="ARB_07466-like_C"/>
</dbReference>
<feature type="region of interest" description="Disordered" evidence="1">
    <location>
        <begin position="76"/>
        <end position="108"/>
    </location>
</feature>
<protein>
    <recommendedName>
        <fullName evidence="2">ARB-07466-like C-terminal domain-containing protein</fullName>
    </recommendedName>
</protein>
<dbReference type="EMBL" id="AGUD01000003">
    <property type="protein sequence ID" value="EHN13075.1"/>
    <property type="molecule type" value="Genomic_DNA"/>
</dbReference>
<sequence>MADAATGVVTVNPGYTLGARSAPSTTAPKTRRLANGTRVRIVCQVRGTRVTGRFGTSRLWDKLAAGDYVSDTYVQTGSDGRVAPPCGGDTPPPPPPPPAPAPAADAFHYDDPGAWRGPSSCSGTFTPGAQALRTWLKANYAYTRSIGGYSCRPNTANTSQLSLHAEGRALDWMAAAGKPAQARAVNRFIARVSRDNWRLGRAMGIQELIWNRRIWTATYASSGFRRYTGPNPHVDHIHIGINRAGAAKRTSFYR</sequence>
<evidence type="ECO:0000313" key="4">
    <source>
        <dbReference type="Proteomes" id="UP000005143"/>
    </source>
</evidence>
<reference evidence="3 4" key="1">
    <citation type="journal article" date="2013" name="Biodegradation">
        <title>Quantitative proteomic analysis of ibuprofen-degrading Patulibacter sp. strain I11.</title>
        <authorList>
            <person name="Almeida B."/>
            <person name="Kjeldal H."/>
            <person name="Lolas I."/>
            <person name="Knudsen A.D."/>
            <person name="Carvalho G."/>
            <person name="Nielsen K.L."/>
            <person name="Barreto Crespo M.T."/>
            <person name="Stensballe A."/>
            <person name="Nielsen J.L."/>
        </authorList>
    </citation>
    <scope>NUCLEOTIDE SEQUENCE [LARGE SCALE GENOMIC DNA]</scope>
    <source>
        <strain evidence="3 4">I11</strain>
    </source>
</reference>
<keyword evidence="4" id="KW-1185">Reference proteome</keyword>
<feature type="compositionally biased region" description="Pro residues" evidence="1">
    <location>
        <begin position="90"/>
        <end position="101"/>
    </location>
</feature>
<dbReference type="Pfam" id="PF26571">
    <property type="entry name" value="VldE"/>
    <property type="match status" value="1"/>
</dbReference>
<comment type="caution">
    <text evidence="3">The sequence shown here is derived from an EMBL/GenBank/DDBJ whole genome shotgun (WGS) entry which is preliminary data.</text>
</comment>
<dbReference type="AlphaFoldDB" id="H0DZX1"/>
<evidence type="ECO:0000259" key="2">
    <source>
        <dbReference type="Pfam" id="PF26571"/>
    </source>
</evidence>
<dbReference type="Proteomes" id="UP000005143">
    <property type="component" value="Unassembled WGS sequence"/>
</dbReference>
<gene>
    <name evidence="3" type="ORF">PAI11_00760</name>
</gene>
<evidence type="ECO:0000313" key="3">
    <source>
        <dbReference type="EMBL" id="EHN13075.1"/>
    </source>
</evidence>
<organism evidence="3 4">
    <name type="scientific">Patulibacter medicamentivorans</name>
    <dbReference type="NCBI Taxonomy" id="1097667"/>
    <lineage>
        <taxon>Bacteria</taxon>
        <taxon>Bacillati</taxon>
        <taxon>Actinomycetota</taxon>
        <taxon>Thermoleophilia</taxon>
        <taxon>Solirubrobacterales</taxon>
        <taxon>Patulibacteraceae</taxon>
        <taxon>Patulibacter</taxon>
    </lineage>
</organism>
<proteinExistence type="predicted"/>
<evidence type="ECO:0000256" key="1">
    <source>
        <dbReference type="SAM" id="MobiDB-lite"/>
    </source>
</evidence>
<name>H0DZX1_9ACTN</name>
<feature type="domain" description="ARB-07466-like C-terminal" evidence="2">
    <location>
        <begin position="122"/>
        <end position="236"/>
    </location>
</feature>
<accession>H0DZX1</accession>